<protein>
    <submittedName>
        <fullName evidence="2">Uncharacterized protein</fullName>
    </submittedName>
</protein>
<accession>A0A8D8TJN4</accession>
<feature type="region of interest" description="Disordered" evidence="1">
    <location>
        <begin position="92"/>
        <end position="115"/>
    </location>
</feature>
<organism evidence="2">
    <name type="scientific">Cacopsylla melanoneura</name>
    <dbReference type="NCBI Taxonomy" id="428564"/>
    <lineage>
        <taxon>Eukaryota</taxon>
        <taxon>Metazoa</taxon>
        <taxon>Ecdysozoa</taxon>
        <taxon>Arthropoda</taxon>
        <taxon>Hexapoda</taxon>
        <taxon>Insecta</taxon>
        <taxon>Pterygota</taxon>
        <taxon>Neoptera</taxon>
        <taxon>Paraneoptera</taxon>
        <taxon>Hemiptera</taxon>
        <taxon>Sternorrhyncha</taxon>
        <taxon>Psylloidea</taxon>
        <taxon>Psyllidae</taxon>
        <taxon>Psyllinae</taxon>
        <taxon>Cacopsylla</taxon>
    </lineage>
</organism>
<name>A0A8D8TJN4_9HEMI</name>
<reference evidence="2" key="1">
    <citation type="submission" date="2021-05" db="EMBL/GenBank/DDBJ databases">
        <authorList>
            <person name="Alioto T."/>
            <person name="Alioto T."/>
            <person name="Gomez Garrido J."/>
        </authorList>
    </citation>
    <scope>NUCLEOTIDE SEQUENCE</scope>
</reference>
<dbReference type="AlphaFoldDB" id="A0A8D8TJN4"/>
<dbReference type="EMBL" id="HBUF01294660">
    <property type="protein sequence ID" value="CAG6689931.1"/>
    <property type="molecule type" value="Transcribed_RNA"/>
</dbReference>
<sequence length="115" mass="13361">MYELFVLGLKNDKQSILLEIKAPGKKFKEYLYIDISLKVRGQRMVHWVKLIKTYLTVTEKTIHGEVNLDKEVISSKGTRKIFENSQHQKTSEWLARDSKGSKAQAASKYIHHQLT</sequence>
<evidence type="ECO:0000256" key="1">
    <source>
        <dbReference type="SAM" id="MobiDB-lite"/>
    </source>
</evidence>
<proteinExistence type="predicted"/>
<evidence type="ECO:0000313" key="2">
    <source>
        <dbReference type="EMBL" id="CAG6689931.1"/>
    </source>
</evidence>